<reference evidence="7" key="2">
    <citation type="journal article" date="2021" name="PeerJ">
        <title>Extensive microbial diversity within the chicken gut microbiome revealed by metagenomics and culture.</title>
        <authorList>
            <person name="Gilroy R."/>
            <person name="Ravi A."/>
            <person name="Getino M."/>
            <person name="Pursley I."/>
            <person name="Horton D.L."/>
            <person name="Alikhan N.F."/>
            <person name="Baker D."/>
            <person name="Gharbi K."/>
            <person name="Hall N."/>
            <person name="Watson M."/>
            <person name="Adriaenssens E.M."/>
            <person name="Foster-Nyarko E."/>
            <person name="Jarju S."/>
            <person name="Secka A."/>
            <person name="Antonio M."/>
            <person name="Oren A."/>
            <person name="Chaudhuri R.R."/>
            <person name="La Ragione R."/>
            <person name="Hildebrand F."/>
            <person name="Pallen M.J."/>
        </authorList>
    </citation>
    <scope>NUCLEOTIDE SEQUENCE</scope>
    <source>
        <strain evidence="7">CHK178-757</strain>
    </source>
</reference>
<dbReference type="EC" id="3.2.1.52" evidence="3"/>
<keyword evidence="4 7" id="KW-0378">Hydrolase</keyword>
<dbReference type="InterPro" id="IPR017853">
    <property type="entry name" value="GH"/>
</dbReference>
<evidence type="ECO:0000313" key="8">
    <source>
        <dbReference type="Proteomes" id="UP000823927"/>
    </source>
</evidence>
<dbReference type="Pfam" id="PF00933">
    <property type="entry name" value="Glyco_hydro_3"/>
    <property type="match status" value="1"/>
</dbReference>
<proteinExistence type="inferred from homology"/>
<comment type="catalytic activity">
    <reaction evidence="1">
        <text>Hydrolysis of terminal non-reducing N-acetyl-D-hexosamine residues in N-acetyl-beta-D-hexosaminides.</text>
        <dbReference type="EC" id="3.2.1.52"/>
    </reaction>
</comment>
<feature type="domain" description="Glycoside hydrolase family 3 N-terminal" evidence="6">
    <location>
        <begin position="28"/>
        <end position="351"/>
    </location>
</feature>
<evidence type="ECO:0000256" key="4">
    <source>
        <dbReference type="ARBA" id="ARBA00022801"/>
    </source>
</evidence>
<dbReference type="Gene3D" id="3.20.20.300">
    <property type="entry name" value="Glycoside hydrolase, family 3, N-terminal domain"/>
    <property type="match status" value="1"/>
</dbReference>
<evidence type="ECO:0000313" key="7">
    <source>
        <dbReference type="EMBL" id="HIS46319.1"/>
    </source>
</evidence>
<evidence type="ECO:0000256" key="2">
    <source>
        <dbReference type="ARBA" id="ARBA00005336"/>
    </source>
</evidence>
<dbReference type="InterPro" id="IPR036881">
    <property type="entry name" value="Glyco_hydro_3_C_sf"/>
</dbReference>
<dbReference type="Proteomes" id="UP000823927">
    <property type="component" value="Unassembled WGS sequence"/>
</dbReference>
<organism evidence="7 8">
    <name type="scientific">Candidatus Scybalocola faecigallinarum</name>
    <dbReference type="NCBI Taxonomy" id="2840941"/>
    <lineage>
        <taxon>Bacteria</taxon>
        <taxon>Bacillati</taxon>
        <taxon>Bacillota</taxon>
        <taxon>Clostridia</taxon>
        <taxon>Lachnospirales</taxon>
        <taxon>Lachnospiraceae</taxon>
        <taxon>Lachnospiraceae incertae sedis</taxon>
        <taxon>Candidatus Scybalocola (ex Gilroy et al. 2021)</taxon>
    </lineage>
</organism>
<dbReference type="PANTHER" id="PTHR30480:SF13">
    <property type="entry name" value="BETA-HEXOSAMINIDASE"/>
    <property type="match status" value="1"/>
</dbReference>
<accession>A0A9D1JQ36</accession>
<reference evidence="7" key="1">
    <citation type="submission" date="2020-10" db="EMBL/GenBank/DDBJ databases">
        <authorList>
            <person name="Gilroy R."/>
        </authorList>
    </citation>
    <scope>NUCLEOTIDE SEQUENCE</scope>
    <source>
        <strain evidence="7">CHK178-757</strain>
    </source>
</reference>
<dbReference type="SUPFAM" id="SSF51445">
    <property type="entry name" value="(Trans)glycosidases"/>
    <property type="match status" value="1"/>
</dbReference>
<dbReference type="PANTHER" id="PTHR30480">
    <property type="entry name" value="BETA-HEXOSAMINIDASE-RELATED"/>
    <property type="match status" value="1"/>
</dbReference>
<dbReference type="GO" id="GO:0004563">
    <property type="term" value="F:beta-N-acetylhexosaminidase activity"/>
    <property type="evidence" value="ECO:0007669"/>
    <property type="project" value="UniProtKB-EC"/>
</dbReference>
<gene>
    <name evidence="7" type="ORF">IAB46_01965</name>
</gene>
<dbReference type="InterPro" id="IPR001764">
    <property type="entry name" value="Glyco_hydro_3_N"/>
</dbReference>
<dbReference type="Gene3D" id="3.40.50.1700">
    <property type="entry name" value="Glycoside hydrolase family 3 C-terminal domain"/>
    <property type="match status" value="1"/>
</dbReference>
<evidence type="ECO:0000256" key="5">
    <source>
        <dbReference type="ARBA" id="ARBA00023295"/>
    </source>
</evidence>
<dbReference type="InterPro" id="IPR036962">
    <property type="entry name" value="Glyco_hydro_3_N_sf"/>
</dbReference>
<evidence type="ECO:0000256" key="3">
    <source>
        <dbReference type="ARBA" id="ARBA00012663"/>
    </source>
</evidence>
<dbReference type="InterPro" id="IPR019800">
    <property type="entry name" value="Glyco_hydro_3_AS"/>
</dbReference>
<evidence type="ECO:0000256" key="1">
    <source>
        <dbReference type="ARBA" id="ARBA00001231"/>
    </source>
</evidence>
<comment type="caution">
    <text evidence="7">The sequence shown here is derived from an EMBL/GenBank/DDBJ whole genome shotgun (WGS) entry which is preliminary data.</text>
</comment>
<dbReference type="GO" id="GO:0005975">
    <property type="term" value="P:carbohydrate metabolic process"/>
    <property type="evidence" value="ECO:0007669"/>
    <property type="project" value="InterPro"/>
</dbReference>
<dbReference type="GO" id="GO:0009254">
    <property type="term" value="P:peptidoglycan turnover"/>
    <property type="evidence" value="ECO:0007669"/>
    <property type="project" value="TreeGrafter"/>
</dbReference>
<sequence length="569" mass="62857">MNIRFSEKPFYLSKEQTAFVLEKLHSLTLDEKIGQLFLPINYIEDEQELRAFVKRFQPGGLMNRPAPAKLNQKRHRVIQDESRIPALIPANIESGGNGAATEGTAFGNPLQVAATGDASYALALGRISGAEGRALGVNYAFAPIVDIDNNTLNPITNTRTFGKSPETVLKMASAYIDGLMEGGRNMCYSIKHFPGDGVDDRDQHLHTTYNTLSVDQWEASYGMIYRTLIEKGAPAVMVGHIGLPEYVKAINPKATKKEILCPGSLSKEIVTGLLRERMNFNGLIITDSTSMNGFYAHMSRELAVPAAIANGCDMFLFNFSVAEDYEFMKAGIEKGILSMERVNEVVARVLALKTSMGLFEDQAKGTLVPGEDALKVLGSEKAANLARDCADRAVTLVKDEEGNLPISPETHKKVMVYVMGDREDFYGNQKVGDLFIRALEKEGFDVDTFDYSVHFPDPADTTKAFIEKYDCAIYVLSEGTSSNQTTVRLKWNLPLANDAPWFVNDIPTIAISFANPYHLRDMPEIKTYINAYTTSAYTVEAVVDKLLGRSEFTGVNPVDTTCGYYELNL</sequence>
<evidence type="ECO:0000259" key="6">
    <source>
        <dbReference type="Pfam" id="PF00933"/>
    </source>
</evidence>
<dbReference type="InterPro" id="IPR050226">
    <property type="entry name" value="NagZ_Beta-hexosaminidase"/>
</dbReference>
<dbReference type="EMBL" id="DVIT01000007">
    <property type="protein sequence ID" value="HIS46319.1"/>
    <property type="molecule type" value="Genomic_DNA"/>
</dbReference>
<comment type="similarity">
    <text evidence="2">Belongs to the glycosyl hydrolase 3 family.</text>
</comment>
<protein>
    <recommendedName>
        <fullName evidence="3">beta-N-acetylhexosaminidase</fullName>
        <ecNumber evidence="3">3.2.1.52</ecNumber>
    </recommendedName>
</protein>
<keyword evidence="5" id="KW-0326">Glycosidase</keyword>
<dbReference type="AlphaFoldDB" id="A0A9D1JQ36"/>
<dbReference type="PROSITE" id="PS00775">
    <property type="entry name" value="GLYCOSYL_HYDROL_F3"/>
    <property type="match status" value="1"/>
</dbReference>
<name>A0A9D1JQ36_9FIRM</name>